<feature type="chain" id="PRO_5018111927" evidence="1">
    <location>
        <begin position="30"/>
        <end position="68"/>
    </location>
</feature>
<protein>
    <submittedName>
        <fullName evidence="2">Uncharacterized protein</fullName>
    </submittedName>
</protein>
<dbReference type="Proteomes" id="UP000276215">
    <property type="component" value="Unassembled WGS sequence"/>
</dbReference>
<dbReference type="EMBL" id="ML120412">
    <property type="protein sequence ID" value="RPA96724.1"/>
    <property type="molecule type" value="Genomic_DNA"/>
</dbReference>
<reference evidence="2 3" key="1">
    <citation type="journal article" date="2018" name="Nat. Ecol. Evol.">
        <title>Pezizomycetes genomes reveal the molecular basis of ectomycorrhizal truffle lifestyle.</title>
        <authorList>
            <person name="Murat C."/>
            <person name="Payen T."/>
            <person name="Noel B."/>
            <person name="Kuo A."/>
            <person name="Morin E."/>
            <person name="Chen J."/>
            <person name="Kohler A."/>
            <person name="Krizsan K."/>
            <person name="Balestrini R."/>
            <person name="Da Silva C."/>
            <person name="Montanini B."/>
            <person name="Hainaut M."/>
            <person name="Levati E."/>
            <person name="Barry K.W."/>
            <person name="Belfiori B."/>
            <person name="Cichocki N."/>
            <person name="Clum A."/>
            <person name="Dockter R.B."/>
            <person name="Fauchery L."/>
            <person name="Guy J."/>
            <person name="Iotti M."/>
            <person name="Le Tacon F."/>
            <person name="Lindquist E.A."/>
            <person name="Lipzen A."/>
            <person name="Malagnac F."/>
            <person name="Mello A."/>
            <person name="Molinier V."/>
            <person name="Miyauchi S."/>
            <person name="Poulain J."/>
            <person name="Riccioni C."/>
            <person name="Rubini A."/>
            <person name="Sitrit Y."/>
            <person name="Splivallo R."/>
            <person name="Traeger S."/>
            <person name="Wang M."/>
            <person name="Zifcakova L."/>
            <person name="Wipf D."/>
            <person name="Zambonelli A."/>
            <person name="Paolocci F."/>
            <person name="Nowrousian M."/>
            <person name="Ottonello S."/>
            <person name="Baldrian P."/>
            <person name="Spatafora J.W."/>
            <person name="Henrissat B."/>
            <person name="Nagy L.G."/>
            <person name="Aury J.M."/>
            <person name="Wincker P."/>
            <person name="Grigoriev I.V."/>
            <person name="Bonfante P."/>
            <person name="Martin F.M."/>
        </authorList>
    </citation>
    <scope>NUCLEOTIDE SEQUENCE [LARGE SCALE GENOMIC DNA]</scope>
    <source>
        <strain evidence="2 3">120613-1</strain>
    </source>
</reference>
<proteinExistence type="predicted"/>
<organism evidence="2 3">
    <name type="scientific">Choiromyces venosus 120613-1</name>
    <dbReference type="NCBI Taxonomy" id="1336337"/>
    <lineage>
        <taxon>Eukaryota</taxon>
        <taxon>Fungi</taxon>
        <taxon>Dikarya</taxon>
        <taxon>Ascomycota</taxon>
        <taxon>Pezizomycotina</taxon>
        <taxon>Pezizomycetes</taxon>
        <taxon>Pezizales</taxon>
        <taxon>Tuberaceae</taxon>
        <taxon>Choiromyces</taxon>
    </lineage>
</organism>
<name>A0A3N4JSI2_9PEZI</name>
<evidence type="ECO:0000313" key="3">
    <source>
        <dbReference type="Proteomes" id="UP000276215"/>
    </source>
</evidence>
<evidence type="ECO:0000256" key="1">
    <source>
        <dbReference type="SAM" id="SignalP"/>
    </source>
</evidence>
<keyword evidence="3" id="KW-1185">Reference proteome</keyword>
<feature type="signal peptide" evidence="1">
    <location>
        <begin position="1"/>
        <end position="29"/>
    </location>
</feature>
<gene>
    <name evidence="2" type="ORF">L873DRAFT_1811090</name>
</gene>
<dbReference type="AlphaFoldDB" id="A0A3N4JSI2"/>
<evidence type="ECO:0000313" key="2">
    <source>
        <dbReference type="EMBL" id="RPA96724.1"/>
    </source>
</evidence>
<sequence length="68" mass="7538">MPQGPGSTSHISILKRAVILALNWHVGLSFNTIAAKINVNEWTARRVVEQAKVVTYLTQSQLLVSYCN</sequence>
<keyword evidence="1" id="KW-0732">Signal</keyword>
<accession>A0A3N4JSI2</accession>